<gene>
    <name evidence="2" type="ORF">ISU02_00155</name>
</gene>
<protein>
    <submittedName>
        <fullName evidence="2">Uncharacterized protein</fullName>
    </submittedName>
</protein>
<evidence type="ECO:0000256" key="1">
    <source>
        <dbReference type="SAM" id="Phobius"/>
    </source>
</evidence>
<accession>A0ABR9ZN14</accession>
<evidence type="ECO:0000313" key="3">
    <source>
        <dbReference type="Proteomes" id="UP000614200"/>
    </source>
</evidence>
<keyword evidence="1" id="KW-0472">Membrane</keyword>
<keyword evidence="3" id="KW-1185">Reference proteome</keyword>
<dbReference type="EMBL" id="JADKNH010000001">
    <property type="protein sequence ID" value="MBF4691503.1"/>
    <property type="molecule type" value="Genomic_DNA"/>
</dbReference>
<name>A0ABR9ZN14_9FIRM</name>
<dbReference type="Proteomes" id="UP000614200">
    <property type="component" value="Unassembled WGS sequence"/>
</dbReference>
<feature type="transmembrane region" description="Helical" evidence="1">
    <location>
        <begin position="41"/>
        <end position="58"/>
    </location>
</feature>
<organism evidence="2 3">
    <name type="scientific">Fusibacter ferrireducens</name>
    <dbReference type="NCBI Taxonomy" id="2785058"/>
    <lineage>
        <taxon>Bacteria</taxon>
        <taxon>Bacillati</taxon>
        <taxon>Bacillota</taxon>
        <taxon>Clostridia</taxon>
        <taxon>Eubacteriales</taxon>
        <taxon>Eubacteriales Family XII. Incertae Sedis</taxon>
        <taxon>Fusibacter</taxon>
    </lineage>
</organism>
<keyword evidence="1" id="KW-0812">Transmembrane</keyword>
<feature type="transmembrane region" description="Helical" evidence="1">
    <location>
        <begin position="16"/>
        <end position="35"/>
    </location>
</feature>
<evidence type="ECO:0000313" key="2">
    <source>
        <dbReference type="EMBL" id="MBF4691503.1"/>
    </source>
</evidence>
<sequence length="68" mass="7837">MKIKEFLQYSAATTKLDFLIIISSFIVSGIIFTILKNQNAVIYSLSIAFAMMILLKLMKFKKNNKQMK</sequence>
<keyword evidence="1" id="KW-1133">Transmembrane helix</keyword>
<comment type="caution">
    <text evidence="2">The sequence shown here is derived from an EMBL/GenBank/DDBJ whole genome shotgun (WGS) entry which is preliminary data.</text>
</comment>
<reference evidence="2 3" key="1">
    <citation type="submission" date="2020-11" db="EMBL/GenBank/DDBJ databases">
        <title>Fusibacter basophilias sp. nov.</title>
        <authorList>
            <person name="Qiu D."/>
        </authorList>
    </citation>
    <scope>NUCLEOTIDE SEQUENCE [LARGE SCALE GENOMIC DNA]</scope>
    <source>
        <strain evidence="2 3">Q10-2</strain>
    </source>
</reference>
<proteinExistence type="predicted"/>